<gene>
    <name evidence="1" type="ORF">OIT47_011445</name>
</gene>
<dbReference type="EMBL" id="JAOZFC020000004">
    <property type="protein sequence ID" value="MDF9300876.1"/>
    <property type="molecule type" value="Genomic_DNA"/>
</dbReference>
<evidence type="ECO:0000313" key="2">
    <source>
        <dbReference type="Proteomes" id="UP001146336"/>
    </source>
</evidence>
<dbReference type="RefSeq" id="WP_199404831.1">
    <property type="nucleotide sequence ID" value="NZ_JAOZFC020000004.1"/>
</dbReference>
<keyword evidence="2" id="KW-1185">Reference proteome</keyword>
<comment type="caution">
    <text evidence="1">The sequence shown here is derived from an EMBL/GenBank/DDBJ whole genome shotgun (WGS) entry which is preliminary data.</text>
</comment>
<accession>A0ABT6D5T1</accession>
<proteinExistence type="predicted"/>
<name>A0ABT6D5T1_9LACO</name>
<dbReference type="InterPro" id="IPR056096">
    <property type="entry name" value="DUF7679"/>
</dbReference>
<protein>
    <submittedName>
        <fullName evidence="1">Uncharacterized protein</fullName>
    </submittedName>
</protein>
<dbReference type="Pfam" id="PF24727">
    <property type="entry name" value="DUF7679"/>
    <property type="match status" value="1"/>
</dbReference>
<organism evidence="1 2">
    <name type="scientific">Weissella fermenti</name>
    <dbReference type="NCBI Taxonomy" id="2987699"/>
    <lineage>
        <taxon>Bacteria</taxon>
        <taxon>Bacillati</taxon>
        <taxon>Bacillota</taxon>
        <taxon>Bacilli</taxon>
        <taxon>Lactobacillales</taxon>
        <taxon>Lactobacillaceae</taxon>
        <taxon>Weissella</taxon>
    </lineage>
</organism>
<dbReference type="Proteomes" id="UP001146336">
    <property type="component" value="Unassembled WGS sequence"/>
</dbReference>
<evidence type="ECO:0000313" key="1">
    <source>
        <dbReference type="EMBL" id="MDF9300876.1"/>
    </source>
</evidence>
<sequence length="186" mass="21631">MNSLFVDSDVQTRQIYFIGITLPFVAPDGTVQETPTRWLKLSNDLYAALKHDQLEVSFLLDKLINVESGNHRKIRLARIVATATSDFEYMQRQTSLQLRKKTDLIGARSQFILPEHLLSAYVYDALTYLYHDYSPRSHRAIYQDAALWQRKMAQHGHPSALRLKSIEELRLAARLHRQLAKQHETR</sequence>
<reference evidence="1" key="1">
    <citation type="submission" date="2023-03" db="EMBL/GenBank/DDBJ databases">
        <title>Comparative genomics of Weissella fermenti BK2, and weissella type species.</title>
        <authorList>
            <person name="Lee J.K."/>
            <person name="Baek J.H."/>
            <person name="Kim J.M."/>
            <person name="Choi D.G."/>
            <person name="Jeon C.O."/>
        </authorList>
    </citation>
    <scope>NUCLEOTIDE SEQUENCE</scope>
    <source>
        <strain evidence="1">BK2</strain>
    </source>
</reference>